<gene>
    <name evidence="3" type="ORF">SAMN05421659_10337</name>
</gene>
<organism evidence="3 4">
    <name type="scientific">[Clostridium] fimetarium</name>
    <dbReference type="NCBI Taxonomy" id="99656"/>
    <lineage>
        <taxon>Bacteria</taxon>
        <taxon>Bacillati</taxon>
        <taxon>Bacillota</taxon>
        <taxon>Clostridia</taxon>
        <taxon>Lachnospirales</taxon>
        <taxon>Lachnospiraceae</taxon>
    </lineage>
</organism>
<dbReference type="SUPFAM" id="SSF47413">
    <property type="entry name" value="lambda repressor-like DNA-binding domains"/>
    <property type="match status" value="1"/>
</dbReference>
<dbReference type="GO" id="GO:0003677">
    <property type="term" value="F:DNA binding"/>
    <property type="evidence" value="ECO:0007669"/>
    <property type="project" value="UniProtKB-KW"/>
</dbReference>
<dbReference type="CDD" id="cd00093">
    <property type="entry name" value="HTH_XRE"/>
    <property type="match status" value="1"/>
</dbReference>
<dbReference type="PROSITE" id="PS50943">
    <property type="entry name" value="HTH_CROC1"/>
    <property type="match status" value="1"/>
</dbReference>
<dbReference type="RefSeq" id="WP_092451092.1">
    <property type="nucleotide sequence ID" value="NZ_FOJI01000003.1"/>
</dbReference>
<dbReference type="OrthoDB" id="2066431at2"/>
<evidence type="ECO:0000313" key="4">
    <source>
        <dbReference type="Proteomes" id="UP000199701"/>
    </source>
</evidence>
<dbReference type="Gene3D" id="1.10.260.40">
    <property type="entry name" value="lambda repressor-like DNA-binding domains"/>
    <property type="match status" value="1"/>
</dbReference>
<feature type="domain" description="HTH cro/C1-type" evidence="2">
    <location>
        <begin position="13"/>
        <end position="68"/>
    </location>
</feature>
<evidence type="ECO:0000256" key="1">
    <source>
        <dbReference type="ARBA" id="ARBA00023125"/>
    </source>
</evidence>
<reference evidence="3 4" key="1">
    <citation type="submission" date="2016-10" db="EMBL/GenBank/DDBJ databases">
        <authorList>
            <person name="de Groot N.N."/>
        </authorList>
    </citation>
    <scope>NUCLEOTIDE SEQUENCE [LARGE SCALE GENOMIC DNA]</scope>
    <source>
        <strain evidence="3 4">DSM 9179</strain>
    </source>
</reference>
<dbReference type="Proteomes" id="UP000199701">
    <property type="component" value="Unassembled WGS sequence"/>
</dbReference>
<dbReference type="InterPro" id="IPR010982">
    <property type="entry name" value="Lambda_DNA-bd_dom_sf"/>
</dbReference>
<name>A0A1I0NF22_9FIRM</name>
<proteinExistence type="predicted"/>
<dbReference type="STRING" id="99656.SAMN05421659_10337"/>
<accession>A0A1I0NF22</accession>
<evidence type="ECO:0000313" key="3">
    <source>
        <dbReference type="EMBL" id="SEV99610.1"/>
    </source>
</evidence>
<dbReference type="Pfam" id="PF12844">
    <property type="entry name" value="HTH_19"/>
    <property type="match status" value="1"/>
</dbReference>
<dbReference type="EMBL" id="FOJI01000003">
    <property type="protein sequence ID" value="SEV99610.1"/>
    <property type="molecule type" value="Genomic_DNA"/>
</dbReference>
<keyword evidence="4" id="KW-1185">Reference proteome</keyword>
<dbReference type="AlphaFoldDB" id="A0A1I0NF22"/>
<sequence>MQYFDSIKYGERIKEIREIRNMKQLDLAIAVGYSDSRQIQRIEVGSSTSSIDKLVELAQALDISTDYLLFGKEEHITDNKISDFLVDKSQAEQEFAFKMLAAFFENKNLLVS</sequence>
<dbReference type="SMART" id="SM00530">
    <property type="entry name" value="HTH_XRE"/>
    <property type="match status" value="1"/>
</dbReference>
<dbReference type="InterPro" id="IPR001387">
    <property type="entry name" value="Cro/C1-type_HTH"/>
</dbReference>
<dbReference type="PANTHER" id="PTHR46558">
    <property type="entry name" value="TRACRIPTIONAL REGULATORY PROTEIN-RELATED-RELATED"/>
    <property type="match status" value="1"/>
</dbReference>
<keyword evidence="1" id="KW-0238">DNA-binding</keyword>
<dbReference type="PANTHER" id="PTHR46558:SF11">
    <property type="entry name" value="HTH-TYPE TRANSCRIPTIONAL REGULATOR XRE"/>
    <property type="match status" value="1"/>
</dbReference>
<evidence type="ECO:0000259" key="2">
    <source>
        <dbReference type="PROSITE" id="PS50943"/>
    </source>
</evidence>
<protein>
    <submittedName>
        <fullName evidence="3">Helix-turn-helix domain-containing protein</fullName>
    </submittedName>
</protein>